<dbReference type="GO" id="GO:0006508">
    <property type="term" value="P:proteolysis"/>
    <property type="evidence" value="ECO:0007669"/>
    <property type="project" value="InterPro"/>
</dbReference>
<dbReference type="PRINTS" id="PR00793">
    <property type="entry name" value="PROAMNOPTASE"/>
</dbReference>
<dbReference type="EMBL" id="RHHB01000001">
    <property type="protein sequence ID" value="RNB52401.1"/>
    <property type="molecule type" value="Genomic_DNA"/>
</dbReference>
<dbReference type="Proteomes" id="UP000275048">
    <property type="component" value="Unassembled WGS sequence"/>
</dbReference>
<dbReference type="GO" id="GO:0004177">
    <property type="term" value="F:aminopeptidase activity"/>
    <property type="evidence" value="ECO:0007669"/>
    <property type="project" value="UniProtKB-EC"/>
</dbReference>
<evidence type="ECO:0000313" key="6">
    <source>
        <dbReference type="Proteomes" id="UP000275048"/>
    </source>
</evidence>
<dbReference type="InterPro" id="IPR000073">
    <property type="entry name" value="AB_hydrolase_1"/>
</dbReference>
<dbReference type="AlphaFoldDB" id="A0A3M8AMI0"/>
<dbReference type="InterPro" id="IPR029058">
    <property type="entry name" value="AB_hydrolase_fold"/>
</dbReference>
<dbReference type="OrthoDB" id="9796770at2"/>
<dbReference type="PRINTS" id="PR00111">
    <property type="entry name" value="ABHYDROLASE"/>
</dbReference>
<keyword evidence="6" id="KW-1185">Reference proteome</keyword>
<keyword evidence="3" id="KW-1133">Transmembrane helix</keyword>
<feature type="domain" description="AB hydrolase-1" evidence="4">
    <location>
        <begin position="145"/>
        <end position="402"/>
    </location>
</feature>
<feature type="transmembrane region" description="Helical" evidence="3">
    <location>
        <begin position="12"/>
        <end position="36"/>
    </location>
</feature>
<evidence type="ECO:0000256" key="2">
    <source>
        <dbReference type="ARBA" id="ARBA00022801"/>
    </source>
</evidence>
<accession>A0A3M8AMI0</accession>
<evidence type="ECO:0000256" key="1">
    <source>
        <dbReference type="ARBA" id="ARBA00010088"/>
    </source>
</evidence>
<gene>
    <name evidence="5" type="ORF">EDM22_01490</name>
</gene>
<dbReference type="RefSeq" id="WP_122935237.1">
    <property type="nucleotide sequence ID" value="NZ_JBHSNT010000007.1"/>
</dbReference>
<feature type="transmembrane region" description="Helical" evidence="3">
    <location>
        <begin position="42"/>
        <end position="65"/>
    </location>
</feature>
<feature type="transmembrane region" description="Helical" evidence="3">
    <location>
        <begin position="93"/>
        <end position="113"/>
    </location>
</feature>
<dbReference type="InterPro" id="IPR050471">
    <property type="entry name" value="AB_hydrolase"/>
</dbReference>
<sequence length="416" mass="44220">MHERSRGGRVRRGFGLALACLAVTAVQGALIVAFVASGWSPTAAIAGALLLTGASCVTVGWLVVLRRRRRRWMQRGAARPDADDAGRRDVRRVLGWAVAVWLAAVVLAQLSFLRLDLAPMAGDAASDAPLIDIRRTEATEAEAVPIVAVPGGPGVPWSAAEERMLQRLADGRPLVVYDQVGTGGSDRLADPTGYTFARSVDELAAVVDAAGSERVDLIGFSWGSAVATAYAVEHPERVDRLVLLSPGSIPWAGEVAPPQAPQSRLTTAGRIGTYLLALAPRNLFGYALTAVDPRAAHWFAGDDEFDGRFAQLYDTTAAGLHCAASQVGAPPRGVGYYANQVPQLHPDLTGITRAQAGAADLRVLVFRGDCDYIAARFAEEYVEVFGARLVRVAGSGHSLLEDRPEQVLEPAREFLG</sequence>
<reference evidence="5 6" key="1">
    <citation type="submission" date="2018-10" db="EMBL/GenBank/DDBJ databases">
        <title>Isolation, diversity and antibacterial activity of antinobacteria from the wheat rhizosphere soil.</title>
        <authorList>
            <person name="Sun T."/>
        </authorList>
    </citation>
    <scope>NUCLEOTIDE SEQUENCE [LARGE SCALE GENOMIC DNA]</scope>
    <source>
        <strain evidence="5 6">SJ-23</strain>
    </source>
</reference>
<protein>
    <submittedName>
        <fullName evidence="5">Alpha/beta hydrolase</fullName>
    </submittedName>
</protein>
<comment type="similarity">
    <text evidence="1">Belongs to the peptidase S33 family.</text>
</comment>
<dbReference type="Gene3D" id="3.40.50.1820">
    <property type="entry name" value="alpha/beta hydrolase"/>
    <property type="match status" value="1"/>
</dbReference>
<dbReference type="PANTHER" id="PTHR43433:SF5">
    <property type="entry name" value="AB HYDROLASE-1 DOMAIN-CONTAINING PROTEIN"/>
    <property type="match status" value="1"/>
</dbReference>
<evidence type="ECO:0000313" key="5">
    <source>
        <dbReference type="EMBL" id="RNB52401.1"/>
    </source>
</evidence>
<comment type="caution">
    <text evidence="5">The sequence shown here is derived from an EMBL/GenBank/DDBJ whole genome shotgun (WGS) entry which is preliminary data.</text>
</comment>
<dbReference type="SUPFAM" id="SSF53474">
    <property type="entry name" value="alpha/beta-Hydrolases"/>
    <property type="match status" value="1"/>
</dbReference>
<keyword evidence="3" id="KW-0812">Transmembrane</keyword>
<keyword evidence="3" id="KW-0472">Membrane</keyword>
<dbReference type="Pfam" id="PF00561">
    <property type="entry name" value="Abhydrolase_1"/>
    <property type="match status" value="1"/>
</dbReference>
<organism evidence="5 6">
    <name type="scientific">Agromyces tardus</name>
    <dbReference type="NCBI Taxonomy" id="2583849"/>
    <lineage>
        <taxon>Bacteria</taxon>
        <taxon>Bacillati</taxon>
        <taxon>Actinomycetota</taxon>
        <taxon>Actinomycetes</taxon>
        <taxon>Micrococcales</taxon>
        <taxon>Microbacteriaceae</taxon>
        <taxon>Agromyces</taxon>
    </lineage>
</organism>
<keyword evidence="2 5" id="KW-0378">Hydrolase</keyword>
<name>A0A3M8AMI0_9MICO</name>
<dbReference type="PANTHER" id="PTHR43433">
    <property type="entry name" value="HYDROLASE, ALPHA/BETA FOLD FAMILY PROTEIN"/>
    <property type="match status" value="1"/>
</dbReference>
<evidence type="ECO:0000259" key="4">
    <source>
        <dbReference type="Pfam" id="PF00561"/>
    </source>
</evidence>
<proteinExistence type="inferred from homology"/>
<dbReference type="InterPro" id="IPR002410">
    <property type="entry name" value="Peptidase_S33"/>
</dbReference>
<evidence type="ECO:0000256" key="3">
    <source>
        <dbReference type="SAM" id="Phobius"/>
    </source>
</evidence>